<organism evidence="2 3">
    <name type="scientific">Popillia japonica</name>
    <name type="common">Japanese beetle</name>
    <dbReference type="NCBI Taxonomy" id="7064"/>
    <lineage>
        <taxon>Eukaryota</taxon>
        <taxon>Metazoa</taxon>
        <taxon>Ecdysozoa</taxon>
        <taxon>Arthropoda</taxon>
        <taxon>Hexapoda</taxon>
        <taxon>Insecta</taxon>
        <taxon>Pterygota</taxon>
        <taxon>Neoptera</taxon>
        <taxon>Endopterygota</taxon>
        <taxon>Coleoptera</taxon>
        <taxon>Polyphaga</taxon>
        <taxon>Scarabaeiformia</taxon>
        <taxon>Scarabaeidae</taxon>
        <taxon>Rutelinae</taxon>
        <taxon>Popillia</taxon>
    </lineage>
</organism>
<dbReference type="EMBL" id="JASPKY010001201">
    <property type="protein sequence ID" value="KAK9675247.1"/>
    <property type="molecule type" value="Genomic_DNA"/>
</dbReference>
<evidence type="ECO:0000313" key="3">
    <source>
        <dbReference type="Proteomes" id="UP001458880"/>
    </source>
</evidence>
<comment type="caution">
    <text evidence="2">The sequence shown here is derived from an EMBL/GenBank/DDBJ whole genome shotgun (WGS) entry which is preliminary data.</text>
</comment>
<evidence type="ECO:0000256" key="1">
    <source>
        <dbReference type="SAM" id="MobiDB-lite"/>
    </source>
</evidence>
<feature type="compositionally biased region" description="Low complexity" evidence="1">
    <location>
        <begin position="57"/>
        <end position="71"/>
    </location>
</feature>
<gene>
    <name evidence="2" type="ORF">QE152_g40504</name>
</gene>
<dbReference type="AlphaFoldDB" id="A0AAW1HG02"/>
<feature type="region of interest" description="Disordered" evidence="1">
    <location>
        <begin position="1"/>
        <end position="71"/>
    </location>
</feature>
<name>A0AAW1HG02_POPJA</name>
<protein>
    <submittedName>
        <fullName evidence="2">Uncharacterized protein</fullName>
    </submittedName>
</protein>
<dbReference type="Proteomes" id="UP001458880">
    <property type="component" value="Unassembled WGS sequence"/>
</dbReference>
<proteinExistence type="predicted"/>
<reference evidence="2 3" key="1">
    <citation type="journal article" date="2024" name="BMC Genomics">
        <title>De novo assembly and annotation of Popillia japonica's genome with initial clues to its potential as an invasive pest.</title>
        <authorList>
            <person name="Cucini C."/>
            <person name="Boschi S."/>
            <person name="Funari R."/>
            <person name="Cardaioli E."/>
            <person name="Iannotti N."/>
            <person name="Marturano G."/>
            <person name="Paoli F."/>
            <person name="Bruttini M."/>
            <person name="Carapelli A."/>
            <person name="Frati F."/>
            <person name="Nardi F."/>
        </authorList>
    </citation>
    <scope>NUCLEOTIDE SEQUENCE [LARGE SCALE GENOMIC DNA]</scope>
    <source>
        <strain evidence="2">DMR45628</strain>
    </source>
</reference>
<accession>A0AAW1HG02</accession>
<feature type="compositionally biased region" description="Polar residues" evidence="1">
    <location>
        <begin position="47"/>
        <end position="56"/>
    </location>
</feature>
<sequence length="115" mass="12067">MGPDSPGPSGTLGTDTDRPGNLLPTIRNASTGAIPKVRRGGKAGTKESAQTTIRNGSQQTPPTTILSPSLTGECYQPTPTKANLDLIPQLTTPKVWSCYCGTYPKAVAAFVFQTF</sequence>
<evidence type="ECO:0000313" key="2">
    <source>
        <dbReference type="EMBL" id="KAK9675247.1"/>
    </source>
</evidence>
<keyword evidence="3" id="KW-1185">Reference proteome</keyword>